<name>A0A9D2IUQ8_9FIRM</name>
<evidence type="ECO:0000313" key="2">
    <source>
        <dbReference type="Proteomes" id="UP000824044"/>
    </source>
</evidence>
<dbReference type="Proteomes" id="UP000824044">
    <property type="component" value="Unassembled WGS sequence"/>
</dbReference>
<reference evidence="1" key="1">
    <citation type="journal article" date="2021" name="PeerJ">
        <title>Extensive microbial diversity within the chicken gut microbiome revealed by metagenomics and culture.</title>
        <authorList>
            <person name="Gilroy R."/>
            <person name="Ravi A."/>
            <person name="Getino M."/>
            <person name="Pursley I."/>
            <person name="Horton D.L."/>
            <person name="Alikhan N.F."/>
            <person name="Baker D."/>
            <person name="Gharbi K."/>
            <person name="Hall N."/>
            <person name="Watson M."/>
            <person name="Adriaenssens E.M."/>
            <person name="Foster-Nyarko E."/>
            <person name="Jarju S."/>
            <person name="Secka A."/>
            <person name="Antonio M."/>
            <person name="Oren A."/>
            <person name="Chaudhuri R.R."/>
            <person name="La Ragione R."/>
            <person name="Hildebrand F."/>
            <person name="Pallen M.J."/>
        </authorList>
    </citation>
    <scope>NUCLEOTIDE SEQUENCE</scope>
    <source>
        <strain evidence="1">CHK33-5263</strain>
    </source>
</reference>
<dbReference type="EMBL" id="DXBS01000014">
    <property type="protein sequence ID" value="HIZ23971.1"/>
    <property type="molecule type" value="Genomic_DNA"/>
</dbReference>
<gene>
    <name evidence="1" type="ORF">H9812_00625</name>
</gene>
<dbReference type="AlphaFoldDB" id="A0A9D2IUQ8"/>
<accession>A0A9D2IUQ8</accession>
<reference evidence="1" key="2">
    <citation type="submission" date="2021-04" db="EMBL/GenBank/DDBJ databases">
        <authorList>
            <person name="Gilroy R."/>
        </authorList>
    </citation>
    <scope>NUCLEOTIDE SEQUENCE</scope>
    <source>
        <strain evidence="1">CHK33-5263</strain>
    </source>
</reference>
<organism evidence="1 2">
    <name type="scientific">Candidatus Gallimonas intestinigallinarum</name>
    <dbReference type="NCBI Taxonomy" id="2838604"/>
    <lineage>
        <taxon>Bacteria</taxon>
        <taxon>Bacillati</taxon>
        <taxon>Bacillota</taxon>
        <taxon>Clostridia</taxon>
        <taxon>Candidatus Gallimonas</taxon>
    </lineage>
</organism>
<protein>
    <submittedName>
        <fullName evidence="1">Uncharacterized protein</fullName>
    </submittedName>
</protein>
<comment type="caution">
    <text evidence="1">The sequence shown here is derived from an EMBL/GenBank/DDBJ whole genome shotgun (WGS) entry which is preliminary data.</text>
</comment>
<sequence>MRDKERLESILRHDKAIISEACEAAAVRDFAHVAEEYFELDGELAFSVREERGKSLVTLSFRVNRVKNFTQLR</sequence>
<evidence type="ECO:0000313" key="1">
    <source>
        <dbReference type="EMBL" id="HIZ23971.1"/>
    </source>
</evidence>
<proteinExistence type="predicted"/>